<keyword evidence="1" id="KW-0472">Membrane</keyword>
<dbReference type="PANTHER" id="PTHR23252">
    <property type="entry name" value="INTIMAL THICKNESS RECEPTOR-RELATED"/>
    <property type="match status" value="1"/>
</dbReference>
<feature type="transmembrane region" description="Helical" evidence="1">
    <location>
        <begin position="261"/>
        <end position="283"/>
    </location>
</feature>
<evidence type="ECO:0000313" key="4">
    <source>
        <dbReference type="EMBL" id="GBG27213.1"/>
    </source>
</evidence>
<accession>A0A2R5GF26</accession>
<feature type="transmembrane region" description="Helical" evidence="1">
    <location>
        <begin position="189"/>
        <end position="209"/>
    </location>
</feature>
<evidence type="ECO:0000256" key="1">
    <source>
        <dbReference type="SAM" id="Phobius"/>
    </source>
</evidence>
<keyword evidence="2" id="KW-0732">Signal</keyword>
<reference evidence="4 5" key="1">
    <citation type="submission" date="2017-12" db="EMBL/GenBank/DDBJ databases">
        <title>Sequencing, de novo assembly and annotation of complete genome of a new Thraustochytrid species, strain FCC1311.</title>
        <authorList>
            <person name="Sedici K."/>
            <person name="Godart F."/>
            <person name="Aiese Cigliano R."/>
            <person name="Sanseverino W."/>
            <person name="Barakat M."/>
            <person name="Ortet P."/>
            <person name="Marechal E."/>
            <person name="Cagnac O."/>
            <person name="Amato A."/>
        </authorList>
    </citation>
    <scope>NUCLEOTIDE SEQUENCE [LARGE SCALE GENOMIC DNA]</scope>
</reference>
<feature type="domain" description="GPR180-like N-terminal" evidence="3">
    <location>
        <begin position="25"/>
        <end position="150"/>
    </location>
</feature>
<feature type="chain" id="PRO_5015356286" evidence="2">
    <location>
        <begin position="21"/>
        <end position="373"/>
    </location>
</feature>
<evidence type="ECO:0000259" key="3">
    <source>
        <dbReference type="Pfam" id="PF21892"/>
    </source>
</evidence>
<gene>
    <name evidence="4" type="ORF">FCC1311_034362</name>
</gene>
<keyword evidence="5" id="KW-1185">Reference proteome</keyword>
<name>A0A2R5GF26_9STRA</name>
<organism evidence="4 5">
    <name type="scientific">Hondaea fermentalgiana</name>
    <dbReference type="NCBI Taxonomy" id="2315210"/>
    <lineage>
        <taxon>Eukaryota</taxon>
        <taxon>Sar</taxon>
        <taxon>Stramenopiles</taxon>
        <taxon>Bigyra</taxon>
        <taxon>Labyrinthulomycetes</taxon>
        <taxon>Thraustochytrida</taxon>
        <taxon>Thraustochytriidae</taxon>
        <taxon>Hondaea</taxon>
    </lineage>
</organism>
<dbReference type="Pfam" id="PF21892">
    <property type="entry name" value="TMEM145_N"/>
    <property type="match status" value="1"/>
</dbReference>
<evidence type="ECO:0000256" key="2">
    <source>
        <dbReference type="SAM" id="SignalP"/>
    </source>
</evidence>
<sequence length="373" mass="41504">MQWSPLLLTIAACLVQRSAAVQNSGTTRESTSWVFLEKFIFSEGMGTVELEAVYPASLPLTLALYFLDSDSGDNEVETWRRTVNGPLTCSEKLAAADYAMLLKQDSAGVTQYDELVMEGETYVHMKYYADFVTLRSRFLFAALGSCAFEEPCGVYGCDADLDVTWALKLQNGDGLLSGLNAGETGIACVSLTFAAVYALWTITYFFPVLRKLSRLAVQITLSRYQAKRRFYGKFRGLAGLWMLAVPFTVAALRGAPPYKRWTVVFGIETLVMMFFQLGLAMLYNPDGAFGSSFPFHATTTHMIIPPKGPPSSAARAANMNRDISRAIDFSMLLACDMMRYLEEIDPAEKRLLQHDEDLPGLPQHNNWTPVWQA</sequence>
<dbReference type="AlphaFoldDB" id="A0A2R5GF26"/>
<evidence type="ECO:0000313" key="5">
    <source>
        <dbReference type="Proteomes" id="UP000241890"/>
    </source>
</evidence>
<comment type="caution">
    <text evidence="4">The sequence shown here is derived from an EMBL/GenBank/DDBJ whole genome shotgun (WGS) entry which is preliminary data.</text>
</comment>
<feature type="transmembrane region" description="Helical" evidence="1">
    <location>
        <begin position="230"/>
        <end position="249"/>
    </location>
</feature>
<protein>
    <submittedName>
        <fullName evidence="4">Transmembrane protein 145</fullName>
    </submittedName>
</protein>
<dbReference type="Proteomes" id="UP000241890">
    <property type="component" value="Unassembled WGS sequence"/>
</dbReference>
<keyword evidence="1 4" id="KW-0812">Transmembrane</keyword>
<feature type="signal peptide" evidence="2">
    <location>
        <begin position="1"/>
        <end position="20"/>
    </location>
</feature>
<dbReference type="InParanoid" id="A0A2R5GF26"/>
<proteinExistence type="predicted"/>
<dbReference type="EMBL" id="BEYU01000028">
    <property type="protein sequence ID" value="GBG27213.1"/>
    <property type="molecule type" value="Genomic_DNA"/>
</dbReference>
<dbReference type="PANTHER" id="PTHR23252:SF24">
    <property type="entry name" value="TRANSMEMBRANE PROTEIN 145"/>
    <property type="match status" value="1"/>
</dbReference>
<dbReference type="InterPro" id="IPR053880">
    <property type="entry name" value="GPR180-like_N"/>
</dbReference>
<keyword evidence="1" id="KW-1133">Transmembrane helix</keyword>
<dbReference type="InterPro" id="IPR047831">
    <property type="entry name" value="GPR180/TMEM145"/>
</dbReference>